<feature type="region of interest" description="Disordered" evidence="1">
    <location>
        <begin position="26"/>
        <end position="64"/>
    </location>
</feature>
<dbReference type="PANTHER" id="PTHR43346">
    <property type="entry name" value="LIGAND BINDING DOMAIN PROTEIN, PUTATIVE (AFU_ORTHOLOGUE AFUA_6G14370)-RELATED"/>
    <property type="match status" value="1"/>
</dbReference>
<reference evidence="2 3" key="1">
    <citation type="submission" date="2015-05" db="EMBL/GenBank/DDBJ databases">
        <authorList>
            <person name="Wang D.B."/>
            <person name="Wang M."/>
        </authorList>
    </citation>
    <scope>NUCLEOTIDE SEQUENCE [LARGE SCALE GENOMIC DNA]</scope>
    <source>
        <strain evidence="2">VL1</strain>
    </source>
</reference>
<organism evidence="2 3">
    <name type="scientific">Verticillium longisporum</name>
    <name type="common">Verticillium dahliae var. longisporum</name>
    <dbReference type="NCBI Taxonomy" id="100787"/>
    <lineage>
        <taxon>Eukaryota</taxon>
        <taxon>Fungi</taxon>
        <taxon>Dikarya</taxon>
        <taxon>Ascomycota</taxon>
        <taxon>Pezizomycotina</taxon>
        <taxon>Sordariomycetes</taxon>
        <taxon>Hypocreomycetidae</taxon>
        <taxon>Glomerellales</taxon>
        <taxon>Plectosphaerellaceae</taxon>
        <taxon>Verticillium</taxon>
    </lineage>
</organism>
<protein>
    <recommendedName>
        <fullName evidence="4">Cupin 2 conserved barrel domain-containing protein</fullName>
    </recommendedName>
</protein>
<dbReference type="EMBL" id="CVQH01000669">
    <property type="protein sequence ID" value="CRJ88300.1"/>
    <property type="molecule type" value="Genomic_DNA"/>
</dbReference>
<keyword evidence="3" id="KW-1185">Reference proteome</keyword>
<feature type="compositionally biased region" description="Low complexity" evidence="1">
    <location>
        <begin position="26"/>
        <end position="40"/>
    </location>
</feature>
<gene>
    <name evidence="2" type="ORF">BN1708_009248</name>
</gene>
<dbReference type="Proteomes" id="UP000044602">
    <property type="component" value="Unassembled WGS sequence"/>
</dbReference>
<sequence>MRRPQALYNCVRSCWVNLTPKIVATKQQSISSTQKTQIKPQTKKKKKKTMASAPTQPSADAQHYPKHFPNMLKSYQPSHHEAFRQVLWTGLHSQLTTITVPEGGNMVEDIQSADQTITITTGSALAQVGSRNSPRQQALRAGDMLTVPAGAPCELVNTGPMPLGVLLVTSW</sequence>
<evidence type="ECO:0000313" key="2">
    <source>
        <dbReference type="EMBL" id="CRJ88300.1"/>
    </source>
</evidence>
<accession>A0A0G4KFR7</accession>
<dbReference type="InterPro" id="IPR014710">
    <property type="entry name" value="RmlC-like_jellyroll"/>
</dbReference>
<dbReference type="Gene3D" id="2.60.120.10">
    <property type="entry name" value="Jelly Rolls"/>
    <property type="match status" value="1"/>
</dbReference>
<proteinExistence type="predicted"/>
<evidence type="ECO:0008006" key="4">
    <source>
        <dbReference type="Google" id="ProtNLM"/>
    </source>
</evidence>
<dbReference type="InterPro" id="IPR011051">
    <property type="entry name" value="RmlC_Cupin_sf"/>
</dbReference>
<dbReference type="AlphaFoldDB" id="A0A0G4KFR7"/>
<evidence type="ECO:0000256" key="1">
    <source>
        <dbReference type="SAM" id="MobiDB-lite"/>
    </source>
</evidence>
<dbReference type="SUPFAM" id="SSF51182">
    <property type="entry name" value="RmlC-like cupins"/>
    <property type="match status" value="1"/>
</dbReference>
<evidence type="ECO:0000313" key="3">
    <source>
        <dbReference type="Proteomes" id="UP000044602"/>
    </source>
</evidence>
<name>A0A0G4KFR7_VERLO</name>
<dbReference type="InterPro" id="IPR052538">
    <property type="entry name" value="Flavonoid_dioxygenase-like"/>
</dbReference>
<dbReference type="PANTHER" id="PTHR43346:SF1">
    <property type="entry name" value="QUERCETIN 2,3-DIOXYGENASE-RELATED"/>
    <property type="match status" value="1"/>
</dbReference>